<evidence type="ECO:0000313" key="2">
    <source>
        <dbReference type="Proteomes" id="UP000036681"/>
    </source>
</evidence>
<keyword evidence="2" id="KW-1185">Reference proteome</keyword>
<proteinExistence type="predicted"/>
<name>A0A0M3I1L6_ASCLU</name>
<feature type="compositionally biased region" description="Polar residues" evidence="1">
    <location>
        <begin position="82"/>
        <end position="95"/>
    </location>
</feature>
<protein>
    <submittedName>
        <fullName evidence="3">Ovule protein</fullName>
    </submittedName>
</protein>
<accession>A0A0M3I1L6</accession>
<evidence type="ECO:0000313" key="3">
    <source>
        <dbReference type="WBParaSite" id="ALUE_0001018701-mRNA-1"/>
    </source>
</evidence>
<dbReference type="Proteomes" id="UP000036681">
    <property type="component" value="Unplaced"/>
</dbReference>
<dbReference type="WBParaSite" id="ALUE_0001018701-mRNA-1">
    <property type="protein sequence ID" value="ALUE_0001018701-mRNA-1"/>
    <property type="gene ID" value="ALUE_0001018701"/>
</dbReference>
<dbReference type="AlphaFoldDB" id="A0A0M3I1L6"/>
<sequence length="95" mass="10746">MKFESSEVTFTNSTSPELTKMLEEEYAFSGDGCSMDVDVPHSGMRLTFCCCTGYDYCSRSLRKLNQAYVENKAKDGHGSVYDRNNSNRAFNKTEL</sequence>
<organism evidence="2 3">
    <name type="scientific">Ascaris lumbricoides</name>
    <name type="common">Giant roundworm</name>
    <dbReference type="NCBI Taxonomy" id="6252"/>
    <lineage>
        <taxon>Eukaryota</taxon>
        <taxon>Metazoa</taxon>
        <taxon>Ecdysozoa</taxon>
        <taxon>Nematoda</taxon>
        <taxon>Chromadorea</taxon>
        <taxon>Rhabditida</taxon>
        <taxon>Spirurina</taxon>
        <taxon>Ascaridomorpha</taxon>
        <taxon>Ascaridoidea</taxon>
        <taxon>Ascarididae</taxon>
        <taxon>Ascaris</taxon>
    </lineage>
</organism>
<feature type="region of interest" description="Disordered" evidence="1">
    <location>
        <begin position="75"/>
        <end position="95"/>
    </location>
</feature>
<evidence type="ECO:0000256" key="1">
    <source>
        <dbReference type="SAM" id="MobiDB-lite"/>
    </source>
</evidence>
<reference evidence="3" key="1">
    <citation type="submission" date="2017-02" db="UniProtKB">
        <authorList>
            <consortium name="WormBaseParasite"/>
        </authorList>
    </citation>
    <scope>IDENTIFICATION</scope>
</reference>